<dbReference type="Gene3D" id="2.40.10.270">
    <property type="entry name" value="Bacteriophage SPP1 head-tail adaptor protein"/>
    <property type="match status" value="1"/>
</dbReference>
<dbReference type="Proteomes" id="UP000298653">
    <property type="component" value="Chromosome"/>
</dbReference>
<dbReference type="KEGG" id="arf:AR1Y2_2681"/>
<proteinExistence type="predicted"/>
<name>A0A4P8IH25_9FIRM</name>
<organism evidence="1 2">
    <name type="scientific">Anaerostipes rhamnosivorans</name>
    <dbReference type="NCBI Taxonomy" id="1229621"/>
    <lineage>
        <taxon>Bacteria</taxon>
        <taxon>Bacillati</taxon>
        <taxon>Bacillota</taxon>
        <taxon>Clostridia</taxon>
        <taxon>Lachnospirales</taxon>
        <taxon>Lachnospiraceae</taxon>
        <taxon>Anaerostipes</taxon>
    </lineage>
</organism>
<dbReference type="RefSeq" id="WP_137329410.1">
    <property type="nucleotide sequence ID" value="NZ_CP040058.1"/>
</dbReference>
<sequence>MKQINIGKMNKRIFVIRREETEDAMGQTVHREIKGKRIWATVKSIRGGEYYEALKIIPEISYVIYTRYREDIKTDTILEYKGKKLEVKYVADIEEQHQMLEIQCTEYIKEGDISDLF</sequence>
<reference evidence="1 2" key="1">
    <citation type="submission" date="2019-05" db="EMBL/GenBank/DDBJ databases">
        <title>Complete genome sequencing of Anaerostipes rhamnosivorans.</title>
        <authorList>
            <person name="Bui T.P.N."/>
            <person name="de Vos W.M."/>
        </authorList>
    </citation>
    <scope>NUCLEOTIDE SEQUENCE [LARGE SCALE GENOMIC DNA]</scope>
    <source>
        <strain evidence="1 2">1y2</strain>
    </source>
</reference>
<dbReference type="NCBIfam" id="TIGR01563">
    <property type="entry name" value="gp16_SPP1"/>
    <property type="match status" value="1"/>
</dbReference>
<keyword evidence="2" id="KW-1185">Reference proteome</keyword>
<gene>
    <name evidence="1" type="ORF">AR1Y2_2681</name>
</gene>
<evidence type="ECO:0008006" key="3">
    <source>
        <dbReference type="Google" id="ProtNLM"/>
    </source>
</evidence>
<dbReference type="OrthoDB" id="9808209at2"/>
<dbReference type="AlphaFoldDB" id="A0A4P8IH25"/>
<dbReference type="EMBL" id="CP040058">
    <property type="protein sequence ID" value="QCP36135.1"/>
    <property type="molecule type" value="Genomic_DNA"/>
</dbReference>
<accession>A0A4P8IH25</accession>
<evidence type="ECO:0000313" key="2">
    <source>
        <dbReference type="Proteomes" id="UP000298653"/>
    </source>
</evidence>
<evidence type="ECO:0000313" key="1">
    <source>
        <dbReference type="EMBL" id="QCP36135.1"/>
    </source>
</evidence>
<dbReference type="InterPro" id="IPR008767">
    <property type="entry name" value="Phage_SPP1_head-tail_adaptor"/>
</dbReference>
<dbReference type="Pfam" id="PF05521">
    <property type="entry name" value="Phage_HCP"/>
    <property type="match status" value="1"/>
</dbReference>
<protein>
    <recommendedName>
        <fullName evidence="3">Phage head-tail adaptor</fullName>
    </recommendedName>
</protein>
<dbReference type="InterPro" id="IPR038666">
    <property type="entry name" value="SSP1_head-tail_sf"/>
</dbReference>